<organism evidence="1 2">
    <name type="scientific">Hyalomma asiaticum</name>
    <name type="common">Tick</name>
    <dbReference type="NCBI Taxonomy" id="266040"/>
    <lineage>
        <taxon>Eukaryota</taxon>
        <taxon>Metazoa</taxon>
        <taxon>Ecdysozoa</taxon>
        <taxon>Arthropoda</taxon>
        <taxon>Chelicerata</taxon>
        <taxon>Arachnida</taxon>
        <taxon>Acari</taxon>
        <taxon>Parasitiformes</taxon>
        <taxon>Ixodida</taxon>
        <taxon>Ixodoidea</taxon>
        <taxon>Ixodidae</taxon>
        <taxon>Hyalomminae</taxon>
        <taxon>Hyalomma</taxon>
    </lineage>
</organism>
<name>A0ACB7SLD0_HYAAI</name>
<evidence type="ECO:0000313" key="2">
    <source>
        <dbReference type="Proteomes" id="UP000821845"/>
    </source>
</evidence>
<proteinExistence type="predicted"/>
<protein>
    <submittedName>
        <fullName evidence="1">Uncharacterized protein</fullName>
    </submittedName>
</protein>
<reference evidence="1" key="1">
    <citation type="submission" date="2020-05" db="EMBL/GenBank/DDBJ databases">
        <title>Large-scale comparative analyses of tick genomes elucidate their genetic diversity and vector capacities.</title>
        <authorList>
            <person name="Jia N."/>
            <person name="Wang J."/>
            <person name="Shi W."/>
            <person name="Du L."/>
            <person name="Sun Y."/>
            <person name="Zhan W."/>
            <person name="Jiang J."/>
            <person name="Wang Q."/>
            <person name="Zhang B."/>
            <person name="Ji P."/>
            <person name="Sakyi L.B."/>
            <person name="Cui X."/>
            <person name="Yuan T."/>
            <person name="Jiang B."/>
            <person name="Yang W."/>
            <person name="Lam T.T.-Y."/>
            <person name="Chang Q."/>
            <person name="Ding S."/>
            <person name="Wang X."/>
            <person name="Zhu J."/>
            <person name="Ruan X."/>
            <person name="Zhao L."/>
            <person name="Wei J."/>
            <person name="Que T."/>
            <person name="Du C."/>
            <person name="Cheng J."/>
            <person name="Dai P."/>
            <person name="Han X."/>
            <person name="Huang E."/>
            <person name="Gao Y."/>
            <person name="Liu J."/>
            <person name="Shao H."/>
            <person name="Ye R."/>
            <person name="Li L."/>
            <person name="Wei W."/>
            <person name="Wang X."/>
            <person name="Wang C."/>
            <person name="Yang T."/>
            <person name="Huo Q."/>
            <person name="Li W."/>
            <person name="Guo W."/>
            <person name="Chen H."/>
            <person name="Zhou L."/>
            <person name="Ni X."/>
            <person name="Tian J."/>
            <person name="Zhou Y."/>
            <person name="Sheng Y."/>
            <person name="Liu T."/>
            <person name="Pan Y."/>
            <person name="Xia L."/>
            <person name="Li J."/>
            <person name="Zhao F."/>
            <person name="Cao W."/>
        </authorList>
    </citation>
    <scope>NUCLEOTIDE SEQUENCE</scope>
    <source>
        <strain evidence="1">Hyas-2018</strain>
    </source>
</reference>
<keyword evidence="2" id="KW-1185">Reference proteome</keyword>
<dbReference type="Proteomes" id="UP000821845">
    <property type="component" value="Chromosome 3"/>
</dbReference>
<gene>
    <name evidence="1" type="ORF">HPB50_006598</name>
</gene>
<sequence>MRAADQVTPEEDSAGYLVRANLQDASRVSEPTSMTDDVDFSAGEARLGKGSCSDRWRSVLTLSQPRIRTRTCGIERGGRAWSVVVFVAPRQQGLLVRRFRNNTSCDKTPDHASDTACQKEHGKLGPPPLPGYSSPVLGHCVAGLRLDRWRPPCAPRCPQRRAASWPRPRRRPALSPERTPTPRRSGSACAACR</sequence>
<dbReference type="EMBL" id="CM023483">
    <property type="protein sequence ID" value="KAH6935528.1"/>
    <property type="molecule type" value="Genomic_DNA"/>
</dbReference>
<comment type="caution">
    <text evidence="1">The sequence shown here is derived from an EMBL/GenBank/DDBJ whole genome shotgun (WGS) entry which is preliminary data.</text>
</comment>
<evidence type="ECO:0000313" key="1">
    <source>
        <dbReference type="EMBL" id="KAH6935528.1"/>
    </source>
</evidence>
<accession>A0ACB7SLD0</accession>